<keyword evidence="2" id="KW-0808">Transferase</keyword>
<evidence type="ECO:0000259" key="1">
    <source>
        <dbReference type="Pfam" id="PF08241"/>
    </source>
</evidence>
<dbReference type="GO" id="GO:0008757">
    <property type="term" value="F:S-adenosylmethionine-dependent methyltransferase activity"/>
    <property type="evidence" value="ECO:0007669"/>
    <property type="project" value="InterPro"/>
</dbReference>
<dbReference type="InterPro" id="IPR013216">
    <property type="entry name" value="Methyltransf_11"/>
</dbReference>
<dbReference type="PANTHER" id="PTHR43591">
    <property type="entry name" value="METHYLTRANSFERASE"/>
    <property type="match status" value="1"/>
</dbReference>
<dbReference type="InterPro" id="IPR029063">
    <property type="entry name" value="SAM-dependent_MTases_sf"/>
</dbReference>
<organism evidence="2 3">
    <name type="scientific">Bremerella cremea</name>
    <dbReference type="NCBI Taxonomy" id="1031537"/>
    <lineage>
        <taxon>Bacteria</taxon>
        <taxon>Pseudomonadati</taxon>
        <taxon>Planctomycetota</taxon>
        <taxon>Planctomycetia</taxon>
        <taxon>Pirellulales</taxon>
        <taxon>Pirellulaceae</taxon>
        <taxon>Bremerella</taxon>
    </lineage>
</organism>
<name>A0A368KP64_9BACT</name>
<proteinExistence type="predicted"/>
<dbReference type="AlphaFoldDB" id="A0A368KP64"/>
<dbReference type="GO" id="GO:0032259">
    <property type="term" value="P:methylation"/>
    <property type="evidence" value="ECO:0007669"/>
    <property type="project" value="UniProtKB-KW"/>
</dbReference>
<evidence type="ECO:0000313" key="2">
    <source>
        <dbReference type="EMBL" id="RCS46357.1"/>
    </source>
</evidence>
<dbReference type="RefSeq" id="WP_114369626.1">
    <property type="nucleotide sequence ID" value="NZ_QPEX01000030.1"/>
</dbReference>
<accession>A0A368KP64</accession>
<sequence>MSKTSAASEKSVGYTNVALGPIRRLNELWSLLQLFRSTEFVTNIVAQVQASLKEIETVSGKPCVDCDILEVGSGQNMIQLACLSLENRAIGIDTESPVPDDFDVRALIRLLREDGTVRAAKTLLRSIAGINRRIRKAYIQETGAPKWPKLDVRKMDAQNLTFDANSFDVVYSRAVFEHISDPASALKELRRVIRPGGVFYCVFHLYTSDSGCHDIRIFNRSKSRPPFWAHLRPDVQHLVCENTYLNRLRLQDWYRIFQEQMPGAEVTPLMDGKNPSSLDLQALREQGELKDYSDAELLSPSVKVVWRKPEDAQ</sequence>
<dbReference type="EMBL" id="QPEX01000030">
    <property type="protein sequence ID" value="RCS46357.1"/>
    <property type="molecule type" value="Genomic_DNA"/>
</dbReference>
<dbReference type="SUPFAM" id="SSF53335">
    <property type="entry name" value="S-adenosyl-L-methionine-dependent methyltransferases"/>
    <property type="match status" value="1"/>
</dbReference>
<dbReference type="Pfam" id="PF08241">
    <property type="entry name" value="Methyltransf_11"/>
    <property type="match status" value="1"/>
</dbReference>
<keyword evidence="2" id="KW-0489">Methyltransferase</keyword>
<dbReference type="Proteomes" id="UP000253562">
    <property type="component" value="Unassembled WGS sequence"/>
</dbReference>
<reference evidence="2 3" key="1">
    <citation type="submission" date="2018-07" db="EMBL/GenBank/DDBJ databases">
        <title>Comparative genomes isolates from brazilian mangrove.</title>
        <authorList>
            <person name="De Araujo J.E."/>
            <person name="Taketani R.G."/>
            <person name="Silva M.C.P."/>
            <person name="Lourenco M.V."/>
            <person name="Oliveira V.M."/>
            <person name="Andreote F.D."/>
        </authorList>
    </citation>
    <scope>NUCLEOTIDE SEQUENCE [LARGE SCALE GENOMIC DNA]</scope>
    <source>
        <strain evidence="2 3">HEX PRIS-MGV</strain>
    </source>
</reference>
<protein>
    <submittedName>
        <fullName evidence="2">Class I SAM-dependent methyltransferase</fullName>
    </submittedName>
</protein>
<dbReference type="CDD" id="cd02440">
    <property type="entry name" value="AdoMet_MTases"/>
    <property type="match status" value="1"/>
</dbReference>
<gene>
    <name evidence="2" type="ORF">DTL42_15425</name>
</gene>
<evidence type="ECO:0000313" key="3">
    <source>
        <dbReference type="Proteomes" id="UP000253562"/>
    </source>
</evidence>
<dbReference type="OrthoDB" id="9778766at2"/>
<feature type="domain" description="Methyltransferase type 11" evidence="1">
    <location>
        <begin position="145"/>
        <end position="201"/>
    </location>
</feature>
<comment type="caution">
    <text evidence="2">The sequence shown here is derived from an EMBL/GenBank/DDBJ whole genome shotgun (WGS) entry which is preliminary data.</text>
</comment>
<dbReference type="Gene3D" id="3.40.50.150">
    <property type="entry name" value="Vaccinia Virus protein VP39"/>
    <property type="match status" value="1"/>
</dbReference>